<dbReference type="Pfam" id="PF18920">
    <property type="entry name" value="DUF5671"/>
    <property type="match status" value="1"/>
</dbReference>
<protein>
    <recommendedName>
        <fullName evidence="2">DUF5671 domain-containing protein</fullName>
    </recommendedName>
</protein>
<feature type="transmembrane region" description="Helical" evidence="1">
    <location>
        <begin position="35"/>
        <end position="60"/>
    </location>
</feature>
<feature type="transmembrane region" description="Helical" evidence="1">
    <location>
        <begin position="6"/>
        <end position="23"/>
    </location>
</feature>
<evidence type="ECO:0000259" key="2">
    <source>
        <dbReference type="Pfam" id="PF18920"/>
    </source>
</evidence>
<evidence type="ECO:0000313" key="4">
    <source>
        <dbReference type="Proteomes" id="UP000034364"/>
    </source>
</evidence>
<dbReference type="Proteomes" id="UP000034364">
    <property type="component" value="Unassembled WGS sequence"/>
</dbReference>
<feature type="transmembrane region" description="Helical" evidence="1">
    <location>
        <begin position="162"/>
        <end position="180"/>
    </location>
</feature>
<feature type="domain" description="DUF5671" evidence="2">
    <location>
        <begin position="34"/>
        <end position="163"/>
    </location>
</feature>
<gene>
    <name evidence="3" type="ORF">UX87_C0009G0008</name>
</gene>
<feature type="transmembrane region" description="Helical" evidence="1">
    <location>
        <begin position="80"/>
        <end position="100"/>
    </location>
</feature>
<name>A0A0G1S4K8_9BACT</name>
<keyword evidence="1" id="KW-1133">Transmembrane helix</keyword>
<proteinExistence type="predicted"/>
<keyword evidence="1" id="KW-0812">Transmembrane</keyword>
<dbReference type="AlphaFoldDB" id="A0A0G1S4K8"/>
<dbReference type="EMBL" id="LCNV01000009">
    <property type="protein sequence ID" value="KKU64326.1"/>
    <property type="molecule type" value="Genomic_DNA"/>
</dbReference>
<evidence type="ECO:0000313" key="3">
    <source>
        <dbReference type="EMBL" id="KKU64326.1"/>
    </source>
</evidence>
<reference evidence="3 4" key="1">
    <citation type="journal article" date="2015" name="Nature">
        <title>rRNA introns, odd ribosomes, and small enigmatic genomes across a large radiation of phyla.</title>
        <authorList>
            <person name="Brown C.T."/>
            <person name="Hug L.A."/>
            <person name="Thomas B.C."/>
            <person name="Sharon I."/>
            <person name="Castelle C.J."/>
            <person name="Singh A."/>
            <person name="Wilkins M.J."/>
            <person name="Williams K.H."/>
            <person name="Banfield J.F."/>
        </authorList>
    </citation>
    <scope>NUCLEOTIDE SEQUENCE [LARGE SCALE GENOMIC DNA]</scope>
</reference>
<keyword evidence="1" id="KW-0472">Membrane</keyword>
<comment type="caution">
    <text evidence="3">The sequence shown here is derived from an EMBL/GenBank/DDBJ whole genome shotgun (WGS) entry which is preliminary data.</text>
</comment>
<evidence type="ECO:0000256" key="1">
    <source>
        <dbReference type="SAM" id="Phobius"/>
    </source>
</evidence>
<sequence>MEGLITVVIVLAVAGAIVYALFRPREKGEKRGWDLYYYIVIFISIALLFWAISDLGRVWLEQLWNTGTSYYYQASRSDIFLRRISLRLSTLLVALPIFAFHYTKATLKKDEELDYHSRKTYAMMVLILSSLVVLGCGTGLVYQGMNFALGVSEKPTQALAFFIPYTISGLMVWVMHYRIWQVAEHRVKPVI</sequence>
<dbReference type="InterPro" id="IPR043728">
    <property type="entry name" value="DUF5671"/>
</dbReference>
<accession>A0A0G1S4K8</accession>
<organism evidence="3 4">
    <name type="scientific">Candidatus Amesbacteria bacterium GW2011_GWA1_47_16</name>
    <dbReference type="NCBI Taxonomy" id="1618353"/>
    <lineage>
        <taxon>Bacteria</taxon>
        <taxon>Candidatus Amesiibacteriota</taxon>
    </lineage>
</organism>
<feature type="transmembrane region" description="Helical" evidence="1">
    <location>
        <begin position="121"/>
        <end position="142"/>
    </location>
</feature>